<feature type="transmembrane region" description="Helical" evidence="1">
    <location>
        <begin position="933"/>
        <end position="957"/>
    </location>
</feature>
<dbReference type="SUPFAM" id="SSF82714">
    <property type="entry name" value="Multidrug efflux transporter AcrB TolC docking domain, DN and DC subdomains"/>
    <property type="match status" value="2"/>
</dbReference>
<proteinExistence type="predicted"/>
<dbReference type="Gene3D" id="3.30.70.1430">
    <property type="entry name" value="Multidrug efflux transporter AcrB pore domain"/>
    <property type="match status" value="2"/>
</dbReference>
<dbReference type="Gene3D" id="3.30.70.1440">
    <property type="entry name" value="Multidrug efflux transporter AcrB pore domain"/>
    <property type="match status" value="1"/>
</dbReference>
<feature type="transmembrane region" description="Helical" evidence="1">
    <location>
        <begin position="30"/>
        <end position="48"/>
    </location>
</feature>
<feature type="transmembrane region" description="Helical" evidence="1">
    <location>
        <begin position="907"/>
        <end position="927"/>
    </location>
</feature>
<dbReference type="Pfam" id="PF00873">
    <property type="entry name" value="ACR_tran"/>
    <property type="match status" value="1"/>
</dbReference>
<dbReference type="InterPro" id="IPR027463">
    <property type="entry name" value="AcrB_DN_DC_subdom"/>
</dbReference>
<dbReference type="EMBL" id="CP003989">
    <property type="protein sequence ID" value="AGA33179.1"/>
    <property type="molecule type" value="Genomic_DNA"/>
</dbReference>
<dbReference type="HOGENOM" id="CLU_002755_1_2_6"/>
<dbReference type="Gene3D" id="3.30.2090.10">
    <property type="entry name" value="Multidrug efflux transporter AcrB TolC docking domain, DN and DC subdomains"/>
    <property type="match status" value="2"/>
</dbReference>
<dbReference type="PRINTS" id="PR00702">
    <property type="entry name" value="ACRIFLAVINRP"/>
</dbReference>
<evidence type="ECO:0000313" key="3">
    <source>
        <dbReference type="Proteomes" id="UP000010809"/>
    </source>
</evidence>
<keyword evidence="1" id="KW-0812">Transmembrane</keyword>
<dbReference type="AlphaFoldDB" id="L0DUA2"/>
<feature type="transmembrane region" description="Helical" evidence="1">
    <location>
        <begin position="881"/>
        <end position="900"/>
    </location>
</feature>
<keyword evidence="1" id="KW-0472">Membrane</keyword>
<gene>
    <name evidence="2" type="ordered locus">TVNIR_1511</name>
</gene>
<dbReference type="SUPFAM" id="SSF82866">
    <property type="entry name" value="Multidrug efflux transporter AcrB transmembrane domain"/>
    <property type="match status" value="2"/>
</dbReference>
<evidence type="ECO:0000256" key="1">
    <source>
        <dbReference type="SAM" id="Phobius"/>
    </source>
</evidence>
<dbReference type="RefSeq" id="WP_015258313.1">
    <property type="nucleotide sequence ID" value="NC_019902.2"/>
</dbReference>
<dbReference type="KEGG" id="tni:TVNIR_1511"/>
<feature type="transmembrane region" description="Helical" evidence="1">
    <location>
        <begin position="344"/>
        <end position="365"/>
    </location>
</feature>
<feature type="transmembrane region" description="Helical" evidence="1">
    <location>
        <begin position="1010"/>
        <end position="1033"/>
    </location>
</feature>
<protein>
    <submittedName>
        <fullName evidence="2">RND multidrug efflux transporter Acriflavin resistance protein</fullName>
    </submittedName>
</protein>
<feature type="transmembrane region" description="Helical" evidence="1">
    <location>
        <begin position="540"/>
        <end position="559"/>
    </location>
</feature>
<keyword evidence="3" id="KW-1185">Reference proteome</keyword>
<feature type="transmembrane region" description="Helical" evidence="1">
    <location>
        <begin position="444"/>
        <end position="469"/>
    </location>
</feature>
<sequence>MNPNGGHPAATGAPIPGGRGLIQLFLRHRLAANLLVALMILGGAFALLKLNTQFFPNFELDFVSVRVVWTGASAEDVERGITDPLEQDLRTVDGLRNLTSTSALGVAAITLEFEAGTDMTLALEQVKDRVDQQRNLPEEAETPVVTRIVRYEPVARLLVSGLDDLYDLRTLGRQFERELLDRGIARVEFTGLPEDVMAIQVPAVQLYNTDLSIGDIAQRIAGLSRDIPAGSAGRADTARQIRSLDQRRDIIAFENLPLRADPELGLLRLGQVAEIERVPRDGQVSVSVGGRPALEMQLMRTETGDSLEAARILGEWLAETRPILPPGVQVEAIDAFWELLLERILLLLKNGAGGLVLVLAILFLFLNRHVALRVALGIPIAFTAALIVLWLVGGSINMISLFGFIMSLGIIVDNAIVVSEHAYTLHQQGQEPAEAAGNGAQRMLAPVISASLTTIAAFLPLMLIGGIIGNVLFDIPLVVICVITATLAIAFLILPAHLKGVLTRLQPPPAGSVRARFDAGFERLRNGPFRGLVSQAVDHAGVTLALAVAALILAIGLAAGGRIGFTFFPAPEGTVLNAGVNFVAGTPPERVTEFLVATEEALYEAERALGGELVLASVVRRGLGIDPGDGNAPQGEQFGNIQVELVSPEARSVMNREIIRAWQERVRLTPGVENFNISERQGGPPGRDLDVRLTGDDPERLKDAALALAEVFADIPGTYAINDDTPFGREQLIYSVRPEGLAVGLTTETVGTQLRDAFDGRLAQIFQDGLEEVEVRVRLPDHERHHTESLERLSIRLPSGALAPLDTVVDLESRQGFETLRHADTRLAIHVSAEVDRAVNNAARIRAALEAGPLDALAQRYGVDYSFEGRAADQADTFADMRVGLVLALGLMYLTLAWVFASWGWPLIVMSIIPFGILGAMLGHWMMGVELTILSIFGLFGLTGIVVNNSIILVSFYQGLRDQGLALREAIIEASCQRLRAVILTSATTIAGLTPLLFERSLQAQFLIPMAISIVFGLGVATLLVLLVIPALLRLYENRFDRGALAGATGG</sequence>
<dbReference type="InterPro" id="IPR001036">
    <property type="entry name" value="Acrflvin-R"/>
</dbReference>
<dbReference type="PANTHER" id="PTHR32063:SF33">
    <property type="entry name" value="RND SUPERFAMILY EFFLUX PUMP PERMEASE COMPONENT"/>
    <property type="match status" value="1"/>
</dbReference>
<dbReference type="OrthoDB" id="5287122at2"/>
<dbReference type="GO" id="GO:0005886">
    <property type="term" value="C:plasma membrane"/>
    <property type="evidence" value="ECO:0007669"/>
    <property type="project" value="TreeGrafter"/>
</dbReference>
<keyword evidence="1" id="KW-1133">Transmembrane helix</keyword>
<feature type="transmembrane region" description="Helical" evidence="1">
    <location>
        <begin position="475"/>
        <end position="494"/>
    </location>
</feature>
<reference evidence="2" key="1">
    <citation type="submission" date="2015-12" db="EMBL/GenBank/DDBJ databases">
        <authorList>
            <person name="Tikhonova T.V."/>
            <person name="Pavlov A.R."/>
            <person name="Beletsky A.V."/>
            <person name="Mardanov A.V."/>
            <person name="Sorokin D.Y."/>
            <person name="Ravin N.V."/>
            <person name="Popov V.O."/>
        </authorList>
    </citation>
    <scope>NUCLEOTIDE SEQUENCE</scope>
    <source>
        <strain evidence="2">DSM 14787</strain>
    </source>
</reference>
<dbReference type="eggNOG" id="COG0841">
    <property type="taxonomic scope" value="Bacteria"/>
</dbReference>
<dbReference type="PANTHER" id="PTHR32063">
    <property type="match status" value="1"/>
</dbReference>
<accession>L0DUA2</accession>
<feature type="transmembrane region" description="Helical" evidence="1">
    <location>
        <begin position="372"/>
        <end position="392"/>
    </location>
</feature>
<name>L0DUA2_THIND</name>
<dbReference type="PATRIC" id="fig|1255043.3.peg.1529"/>
<dbReference type="GO" id="GO:0042910">
    <property type="term" value="F:xenobiotic transmembrane transporter activity"/>
    <property type="evidence" value="ECO:0007669"/>
    <property type="project" value="TreeGrafter"/>
</dbReference>
<dbReference type="Gene3D" id="3.30.70.1320">
    <property type="entry name" value="Multidrug efflux transporter AcrB pore domain like"/>
    <property type="match status" value="1"/>
</dbReference>
<organism evidence="2 3">
    <name type="scientific">Thioalkalivibrio nitratireducens (strain DSM 14787 / UNIQEM 213 / ALEN2)</name>
    <dbReference type="NCBI Taxonomy" id="1255043"/>
    <lineage>
        <taxon>Bacteria</taxon>
        <taxon>Pseudomonadati</taxon>
        <taxon>Pseudomonadota</taxon>
        <taxon>Gammaproteobacteria</taxon>
        <taxon>Chromatiales</taxon>
        <taxon>Ectothiorhodospiraceae</taxon>
        <taxon>Thioalkalivibrio</taxon>
    </lineage>
</organism>
<dbReference type="Proteomes" id="UP000010809">
    <property type="component" value="Chromosome"/>
</dbReference>
<evidence type="ECO:0000313" key="2">
    <source>
        <dbReference type="EMBL" id="AGA33179.1"/>
    </source>
</evidence>
<feature type="transmembrane region" description="Helical" evidence="1">
    <location>
        <begin position="398"/>
        <end position="423"/>
    </location>
</feature>
<dbReference type="SUPFAM" id="SSF82693">
    <property type="entry name" value="Multidrug efflux transporter AcrB pore domain, PN1, PN2, PC1 and PC2 subdomains"/>
    <property type="match status" value="1"/>
</dbReference>
<dbReference type="Gene3D" id="1.20.1640.10">
    <property type="entry name" value="Multidrug efflux transporter AcrB transmembrane domain"/>
    <property type="match status" value="2"/>
</dbReference>
<dbReference type="STRING" id="1255043.TVNIR_1511"/>